<gene>
    <name evidence="1" type="ORF">COCVIDRAFT_85302</name>
</gene>
<keyword evidence="2" id="KW-1185">Reference proteome</keyword>
<dbReference type="EMBL" id="KI968694">
    <property type="protein sequence ID" value="EUN32329.1"/>
    <property type="molecule type" value="Genomic_DNA"/>
</dbReference>
<dbReference type="RefSeq" id="XP_014561944.1">
    <property type="nucleotide sequence ID" value="XM_014706458.1"/>
</dbReference>
<dbReference type="GeneID" id="26258278"/>
<proteinExistence type="predicted"/>
<dbReference type="AlphaFoldDB" id="W7EZI0"/>
<reference evidence="1 2" key="1">
    <citation type="journal article" date="2013" name="PLoS Genet.">
        <title>Comparative genome structure, secondary metabolite, and effector coding capacity across Cochliobolus pathogens.</title>
        <authorList>
            <person name="Condon B.J."/>
            <person name="Leng Y."/>
            <person name="Wu D."/>
            <person name="Bushley K.E."/>
            <person name="Ohm R.A."/>
            <person name="Otillar R."/>
            <person name="Martin J."/>
            <person name="Schackwitz W."/>
            <person name="Grimwood J."/>
            <person name="MohdZainudin N."/>
            <person name="Xue C."/>
            <person name="Wang R."/>
            <person name="Manning V.A."/>
            <person name="Dhillon B."/>
            <person name="Tu Z.J."/>
            <person name="Steffenson B.J."/>
            <person name="Salamov A."/>
            <person name="Sun H."/>
            <person name="Lowry S."/>
            <person name="LaButti K."/>
            <person name="Han J."/>
            <person name="Copeland A."/>
            <person name="Lindquist E."/>
            <person name="Barry K."/>
            <person name="Schmutz J."/>
            <person name="Baker S.E."/>
            <person name="Ciuffetti L.M."/>
            <person name="Grigoriev I.V."/>
            <person name="Zhong S."/>
            <person name="Turgeon B.G."/>
        </authorList>
    </citation>
    <scope>NUCLEOTIDE SEQUENCE [LARGE SCALE GENOMIC DNA]</scope>
    <source>
        <strain evidence="1 2">FI3</strain>
    </source>
</reference>
<sequence>ASRPTHWEGANDELDRISLRLAQTQPRAHIFSALVVPLGSSYNDPNSSIGASTIQSTL</sequence>
<dbReference type="Proteomes" id="UP000054337">
    <property type="component" value="Unassembled WGS sequence"/>
</dbReference>
<organism evidence="1 2">
    <name type="scientific">Bipolaris victoriae (strain FI3)</name>
    <name type="common">Victoria blight of oats agent</name>
    <name type="synonym">Cochliobolus victoriae</name>
    <dbReference type="NCBI Taxonomy" id="930091"/>
    <lineage>
        <taxon>Eukaryota</taxon>
        <taxon>Fungi</taxon>
        <taxon>Dikarya</taxon>
        <taxon>Ascomycota</taxon>
        <taxon>Pezizomycotina</taxon>
        <taxon>Dothideomycetes</taxon>
        <taxon>Pleosporomycetidae</taxon>
        <taxon>Pleosporales</taxon>
        <taxon>Pleosporineae</taxon>
        <taxon>Pleosporaceae</taxon>
        <taxon>Bipolaris</taxon>
    </lineage>
</organism>
<evidence type="ECO:0000313" key="1">
    <source>
        <dbReference type="EMBL" id="EUN32329.1"/>
    </source>
</evidence>
<name>W7EZI0_BIPV3</name>
<protein>
    <submittedName>
        <fullName evidence="1">Uncharacterized protein</fullName>
    </submittedName>
</protein>
<accession>W7EZI0</accession>
<evidence type="ECO:0000313" key="2">
    <source>
        <dbReference type="Proteomes" id="UP000054337"/>
    </source>
</evidence>
<dbReference type="HOGENOM" id="CLU_2984412_0_0_1"/>
<feature type="non-terminal residue" evidence="1">
    <location>
        <position position="1"/>
    </location>
</feature>